<sequence>MSAFLGNIHYLLYNKIKFQSDFCDYLLNVMKEMNIDDKIKLEVISNVEANTVNLKDGDLQDIVDLSNIHGSLQQMIIEVETKLAYIVDQIDRNEIMNIENISKIGFEFGVKNRLEGQHSPIDVYSMITGKILNGMPCDRVQTLLESEDSYVKWIDRIDIHENFWSALGRSSDDFYQIRTEIIKGLISNIDVEFKELEEKVYMLFKVEN</sequence>
<keyword evidence="2" id="KW-1185">Reference proteome</keyword>
<proteinExistence type="predicted"/>
<dbReference type="RefSeq" id="WP_154537797.1">
    <property type="nucleotide sequence ID" value="NZ_VUNE01000002.1"/>
</dbReference>
<evidence type="ECO:0000313" key="1">
    <source>
        <dbReference type="EMBL" id="MST62411.1"/>
    </source>
</evidence>
<name>A0A6N7X2U6_9FIRM</name>
<dbReference type="Proteomes" id="UP000440713">
    <property type="component" value="Unassembled WGS sequence"/>
</dbReference>
<evidence type="ECO:0000313" key="2">
    <source>
        <dbReference type="Proteomes" id="UP000440713"/>
    </source>
</evidence>
<gene>
    <name evidence="1" type="ORF">FYJ71_05400</name>
</gene>
<comment type="caution">
    <text evidence="1">The sequence shown here is derived from an EMBL/GenBank/DDBJ whole genome shotgun (WGS) entry which is preliminary data.</text>
</comment>
<organism evidence="1 2">
    <name type="scientific">Peptostreptococcus porci</name>
    <dbReference type="NCBI Taxonomy" id="2652282"/>
    <lineage>
        <taxon>Bacteria</taxon>
        <taxon>Bacillati</taxon>
        <taxon>Bacillota</taxon>
        <taxon>Clostridia</taxon>
        <taxon>Peptostreptococcales</taxon>
        <taxon>Peptostreptococcaceae</taxon>
        <taxon>Peptostreptococcus</taxon>
    </lineage>
</organism>
<dbReference type="AlphaFoldDB" id="A0A6N7X2U6"/>
<dbReference type="EMBL" id="VUNE01000002">
    <property type="protein sequence ID" value="MST62411.1"/>
    <property type="molecule type" value="Genomic_DNA"/>
</dbReference>
<accession>A0A6N7X2U6</accession>
<reference evidence="1 2" key="1">
    <citation type="submission" date="2019-08" db="EMBL/GenBank/DDBJ databases">
        <title>In-depth cultivation of the pig gut microbiome towards novel bacterial diversity and tailored functional studies.</title>
        <authorList>
            <person name="Wylensek D."/>
            <person name="Hitch T.C.A."/>
            <person name="Clavel T."/>
        </authorList>
    </citation>
    <scope>NUCLEOTIDE SEQUENCE [LARGE SCALE GENOMIC DNA]</scope>
    <source>
        <strain evidence="1 2">WCA-SAB-591-4A-A</strain>
    </source>
</reference>
<protein>
    <submittedName>
        <fullName evidence="1">Uncharacterized protein</fullName>
    </submittedName>
</protein>